<dbReference type="EMBL" id="WIXE01005458">
    <property type="protein sequence ID" value="KAK5982173.1"/>
    <property type="molecule type" value="Genomic_DNA"/>
</dbReference>
<feature type="transmembrane region" description="Helical" evidence="1">
    <location>
        <begin position="161"/>
        <end position="181"/>
    </location>
</feature>
<feature type="transmembrane region" description="Helical" evidence="1">
    <location>
        <begin position="60"/>
        <end position="86"/>
    </location>
</feature>
<feature type="transmembrane region" description="Helical" evidence="1">
    <location>
        <begin position="187"/>
        <end position="209"/>
    </location>
</feature>
<evidence type="ECO:0000313" key="3">
    <source>
        <dbReference type="Proteomes" id="UP001331761"/>
    </source>
</evidence>
<dbReference type="AlphaFoldDB" id="A0AAN8ISV5"/>
<dbReference type="Proteomes" id="UP001331761">
    <property type="component" value="Unassembled WGS sequence"/>
</dbReference>
<evidence type="ECO:0000256" key="1">
    <source>
        <dbReference type="SAM" id="Phobius"/>
    </source>
</evidence>
<keyword evidence="1" id="KW-0812">Transmembrane</keyword>
<feature type="transmembrane region" description="Helical" evidence="1">
    <location>
        <begin position="127"/>
        <end position="149"/>
    </location>
</feature>
<comment type="caution">
    <text evidence="2">The sequence shown here is derived from an EMBL/GenBank/DDBJ whole genome shotgun (WGS) entry which is preliminary data.</text>
</comment>
<keyword evidence="3" id="KW-1185">Reference proteome</keyword>
<accession>A0AAN8ISV5</accession>
<reference evidence="2 3" key="1">
    <citation type="submission" date="2019-10" db="EMBL/GenBank/DDBJ databases">
        <title>Assembly and Annotation for the nematode Trichostrongylus colubriformis.</title>
        <authorList>
            <person name="Martin J."/>
        </authorList>
    </citation>
    <scope>NUCLEOTIDE SEQUENCE [LARGE SCALE GENOMIC DNA]</scope>
    <source>
        <strain evidence="2">G859</strain>
        <tissue evidence="2">Whole worm</tissue>
    </source>
</reference>
<gene>
    <name evidence="2" type="ORF">GCK32_014246</name>
</gene>
<evidence type="ECO:0000313" key="2">
    <source>
        <dbReference type="EMBL" id="KAK5982173.1"/>
    </source>
</evidence>
<proteinExistence type="predicted"/>
<protein>
    <submittedName>
        <fullName evidence="2">Uncharacterized protein</fullName>
    </submittedName>
</protein>
<name>A0AAN8ISV5_TRICO</name>
<keyword evidence="1" id="KW-0472">Membrane</keyword>
<feature type="transmembrane region" description="Helical" evidence="1">
    <location>
        <begin position="98"/>
        <end position="115"/>
    </location>
</feature>
<organism evidence="2 3">
    <name type="scientific">Trichostrongylus colubriformis</name>
    <name type="common">Black scour worm</name>
    <dbReference type="NCBI Taxonomy" id="6319"/>
    <lineage>
        <taxon>Eukaryota</taxon>
        <taxon>Metazoa</taxon>
        <taxon>Ecdysozoa</taxon>
        <taxon>Nematoda</taxon>
        <taxon>Chromadorea</taxon>
        <taxon>Rhabditida</taxon>
        <taxon>Rhabditina</taxon>
        <taxon>Rhabditomorpha</taxon>
        <taxon>Strongyloidea</taxon>
        <taxon>Trichostrongylidae</taxon>
        <taxon>Trichostrongylus</taxon>
    </lineage>
</organism>
<keyword evidence="1" id="KW-1133">Transmembrane helix</keyword>
<sequence length="230" mass="26777">MYYLNGGKLLVEPAIIHYTLGPTKPWLWWTYPLFDLNDHWNKARNAMETVYNDPAPDLHLVYFTLLVVVLALLFRKFTLLTIGRFLRSDSLSSFENNFAHYLITWISLFITWNLMQTNAHPFASWIYFTVNLNICIICLSDVFVISRCGGIGTSYDYPRSFVFILNTCVIFLSLLLLSLIPSFGTRALLAIVLLIFCNYLIPFFCKIFLIGRHDCHLDYQLLPLRKECVH</sequence>